<feature type="signal peptide" evidence="2">
    <location>
        <begin position="1"/>
        <end position="15"/>
    </location>
</feature>
<evidence type="ECO:0000256" key="2">
    <source>
        <dbReference type="SAM" id="SignalP"/>
    </source>
</evidence>
<proteinExistence type="predicted"/>
<dbReference type="EMBL" id="JARK01001345">
    <property type="protein sequence ID" value="EYC27442.1"/>
    <property type="molecule type" value="Genomic_DNA"/>
</dbReference>
<feature type="compositionally biased region" description="Basic and acidic residues" evidence="1">
    <location>
        <begin position="277"/>
        <end position="292"/>
    </location>
</feature>
<comment type="caution">
    <text evidence="3">The sequence shown here is derived from an EMBL/GenBank/DDBJ whole genome shotgun (WGS) entry which is preliminary data.</text>
</comment>
<reference evidence="4" key="1">
    <citation type="journal article" date="2015" name="Nat. Genet.">
        <title>The genome and transcriptome of the zoonotic hookworm Ancylostoma ceylanicum identify infection-specific gene families.</title>
        <authorList>
            <person name="Schwarz E.M."/>
            <person name="Hu Y."/>
            <person name="Antoshechkin I."/>
            <person name="Miller M.M."/>
            <person name="Sternberg P.W."/>
            <person name="Aroian R.V."/>
        </authorList>
    </citation>
    <scope>NUCLEOTIDE SEQUENCE</scope>
    <source>
        <strain evidence="4">HY135</strain>
    </source>
</reference>
<feature type="compositionally biased region" description="Basic residues" evidence="1">
    <location>
        <begin position="293"/>
        <end position="303"/>
    </location>
</feature>
<evidence type="ECO:0000313" key="4">
    <source>
        <dbReference type="Proteomes" id="UP000024635"/>
    </source>
</evidence>
<dbReference type="AlphaFoldDB" id="A0A016VK84"/>
<sequence length="303" mass="33366">MRLLLASLLLPLVLTSDAPPISKGLQPEDHDLLSGEGLSRRIKARARGVIQDEVGDFPAVSGKTLNDDYSDFANEPLKNGGANHQLRQVSYQPIPKKYDIPSPEPETDVTSSVSTVGRVPAGRLQQAQYVVYQQPQPRKGYYYYHYPYQRLPRQYLLRPRYGYIYPPQYQNTVYTYHHPLPYRDYYNLYRSDPTFNPYAGAAAGCGGASPCGGYGGGYSGCGGGGGGCGGGCSGGDGCGYNGEEEEEESVDDEEGGRSGEARINKKDPLEDLELEDLEKLEKASGEKSEVSRRSRRTRRVITQ</sequence>
<dbReference type="OrthoDB" id="5868569at2759"/>
<protein>
    <submittedName>
        <fullName evidence="3">Uncharacterized protein</fullName>
    </submittedName>
</protein>
<feature type="chain" id="PRO_5012723305" evidence="2">
    <location>
        <begin position="16"/>
        <end position="303"/>
    </location>
</feature>
<keyword evidence="2" id="KW-0732">Signal</keyword>
<dbReference type="Proteomes" id="UP000024635">
    <property type="component" value="Unassembled WGS sequence"/>
</dbReference>
<organism evidence="3 4">
    <name type="scientific">Ancylostoma ceylanicum</name>
    <dbReference type="NCBI Taxonomy" id="53326"/>
    <lineage>
        <taxon>Eukaryota</taxon>
        <taxon>Metazoa</taxon>
        <taxon>Ecdysozoa</taxon>
        <taxon>Nematoda</taxon>
        <taxon>Chromadorea</taxon>
        <taxon>Rhabditida</taxon>
        <taxon>Rhabditina</taxon>
        <taxon>Rhabditomorpha</taxon>
        <taxon>Strongyloidea</taxon>
        <taxon>Ancylostomatidae</taxon>
        <taxon>Ancylostomatinae</taxon>
        <taxon>Ancylostoma</taxon>
    </lineage>
</organism>
<name>A0A016VK84_9BILA</name>
<keyword evidence="4" id="KW-1185">Reference proteome</keyword>
<evidence type="ECO:0000256" key="1">
    <source>
        <dbReference type="SAM" id="MobiDB-lite"/>
    </source>
</evidence>
<feature type="compositionally biased region" description="Basic and acidic residues" evidence="1">
    <location>
        <begin position="255"/>
        <end position="269"/>
    </location>
</feature>
<evidence type="ECO:0000313" key="3">
    <source>
        <dbReference type="EMBL" id="EYC27442.1"/>
    </source>
</evidence>
<feature type="region of interest" description="Disordered" evidence="1">
    <location>
        <begin position="241"/>
        <end position="303"/>
    </location>
</feature>
<accession>A0A016VK84</accession>
<gene>
    <name evidence="3" type="primary">Acey_s0009.g726</name>
    <name evidence="3" type="synonym">Acey-R74.2</name>
    <name evidence="3" type="ORF">Y032_0009g726</name>
</gene>
<feature type="compositionally biased region" description="Acidic residues" evidence="1">
    <location>
        <begin position="242"/>
        <end position="254"/>
    </location>
</feature>